<feature type="compositionally biased region" description="Basic and acidic residues" evidence="12">
    <location>
        <begin position="220"/>
        <end position="231"/>
    </location>
</feature>
<dbReference type="EC" id="2.3.2.27" evidence="4"/>
<evidence type="ECO:0000256" key="6">
    <source>
        <dbReference type="ARBA" id="ARBA00022723"/>
    </source>
</evidence>
<feature type="region of interest" description="Disordered" evidence="12">
    <location>
        <begin position="1"/>
        <end position="150"/>
    </location>
</feature>
<protein>
    <recommendedName>
        <fullName evidence="4">RING-type E3 ubiquitin transferase</fullName>
        <ecNumber evidence="4">2.3.2.27</ecNumber>
    </recommendedName>
</protein>
<organism evidence="15 16">
    <name type="scientific">Dimargaris verticillata</name>
    <dbReference type="NCBI Taxonomy" id="2761393"/>
    <lineage>
        <taxon>Eukaryota</taxon>
        <taxon>Fungi</taxon>
        <taxon>Fungi incertae sedis</taxon>
        <taxon>Zoopagomycota</taxon>
        <taxon>Kickxellomycotina</taxon>
        <taxon>Dimargaritomycetes</taxon>
        <taxon>Dimargaritales</taxon>
        <taxon>Dimargaritaceae</taxon>
        <taxon>Dimargaris</taxon>
    </lineage>
</organism>
<feature type="compositionally biased region" description="Polar residues" evidence="12">
    <location>
        <begin position="325"/>
        <end position="336"/>
    </location>
</feature>
<dbReference type="AlphaFoldDB" id="A0A9W8BA19"/>
<feature type="region of interest" description="Disordered" evidence="12">
    <location>
        <begin position="220"/>
        <end position="253"/>
    </location>
</feature>
<keyword evidence="8" id="KW-0833">Ubl conjugation pathway</keyword>
<evidence type="ECO:0000256" key="5">
    <source>
        <dbReference type="ARBA" id="ARBA00022679"/>
    </source>
</evidence>
<evidence type="ECO:0000256" key="11">
    <source>
        <dbReference type="PROSITE-ProRule" id="PRU00175"/>
    </source>
</evidence>
<evidence type="ECO:0000256" key="4">
    <source>
        <dbReference type="ARBA" id="ARBA00012483"/>
    </source>
</evidence>
<dbReference type="PROSITE" id="PS50089">
    <property type="entry name" value="ZF_RING_2"/>
    <property type="match status" value="1"/>
</dbReference>
<dbReference type="SMART" id="SM00184">
    <property type="entry name" value="RING"/>
    <property type="match status" value="1"/>
</dbReference>
<evidence type="ECO:0000256" key="3">
    <source>
        <dbReference type="ARBA" id="ARBA00004906"/>
    </source>
</evidence>
<evidence type="ECO:0000256" key="9">
    <source>
        <dbReference type="ARBA" id="ARBA00022833"/>
    </source>
</evidence>
<dbReference type="Gene3D" id="3.30.40.10">
    <property type="entry name" value="Zinc/RING finger domain, C3HC4 (zinc finger)"/>
    <property type="match status" value="1"/>
</dbReference>
<dbReference type="SUPFAM" id="SSF57850">
    <property type="entry name" value="RING/U-box"/>
    <property type="match status" value="1"/>
</dbReference>
<keyword evidence="13" id="KW-1133">Transmembrane helix</keyword>
<evidence type="ECO:0000256" key="10">
    <source>
        <dbReference type="ARBA" id="ARBA00023136"/>
    </source>
</evidence>
<dbReference type="InterPro" id="IPR017907">
    <property type="entry name" value="Znf_RING_CS"/>
</dbReference>
<dbReference type="InterPro" id="IPR013083">
    <property type="entry name" value="Znf_RING/FYVE/PHD"/>
</dbReference>
<dbReference type="PANTHER" id="PTHR12313">
    <property type="entry name" value="E3 UBIQUITIN-PROTEIN LIGASE RNF5-RELATED"/>
    <property type="match status" value="1"/>
</dbReference>
<comment type="pathway">
    <text evidence="3">Protein modification; protein ubiquitination.</text>
</comment>
<evidence type="ECO:0000256" key="12">
    <source>
        <dbReference type="SAM" id="MobiDB-lite"/>
    </source>
</evidence>
<evidence type="ECO:0000256" key="2">
    <source>
        <dbReference type="ARBA" id="ARBA00004308"/>
    </source>
</evidence>
<evidence type="ECO:0000259" key="14">
    <source>
        <dbReference type="PROSITE" id="PS50089"/>
    </source>
</evidence>
<comment type="catalytic activity">
    <reaction evidence="1">
        <text>S-ubiquitinyl-[E2 ubiquitin-conjugating enzyme]-L-cysteine + [acceptor protein]-L-lysine = [E2 ubiquitin-conjugating enzyme]-L-cysteine + N(6)-ubiquitinyl-[acceptor protein]-L-lysine.</text>
        <dbReference type="EC" id="2.3.2.27"/>
    </reaction>
</comment>
<keyword evidence="5" id="KW-0808">Transferase</keyword>
<keyword evidence="10 13" id="KW-0472">Membrane</keyword>
<reference evidence="15" key="1">
    <citation type="submission" date="2022-07" db="EMBL/GenBank/DDBJ databases">
        <title>Phylogenomic reconstructions and comparative analyses of Kickxellomycotina fungi.</title>
        <authorList>
            <person name="Reynolds N.K."/>
            <person name="Stajich J.E."/>
            <person name="Barry K."/>
            <person name="Grigoriev I.V."/>
            <person name="Crous P."/>
            <person name="Smith M.E."/>
        </authorList>
    </citation>
    <scope>NUCLEOTIDE SEQUENCE</scope>
    <source>
        <strain evidence="15">RSA 567</strain>
    </source>
</reference>
<feature type="compositionally biased region" description="Low complexity" evidence="12">
    <location>
        <begin position="313"/>
        <end position="324"/>
    </location>
</feature>
<evidence type="ECO:0000313" key="15">
    <source>
        <dbReference type="EMBL" id="KAJ1981291.1"/>
    </source>
</evidence>
<dbReference type="GO" id="GO:0006511">
    <property type="term" value="P:ubiquitin-dependent protein catabolic process"/>
    <property type="evidence" value="ECO:0007669"/>
    <property type="project" value="InterPro"/>
</dbReference>
<feature type="transmembrane region" description="Helical" evidence="13">
    <location>
        <begin position="354"/>
        <end position="372"/>
    </location>
</feature>
<comment type="subcellular location">
    <subcellularLocation>
        <location evidence="2">Endomembrane system</location>
    </subcellularLocation>
</comment>
<dbReference type="GO" id="GO:0005783">
    <property type="term" value="C:endoplasmic reticulum"/>
    <property type="evidence" value="ECO:0007669"/>
    <property type="project" value="InterPro"/>
</dbReference>
<sequence length="373" mass="39149">MPDRPASTVTPPACLIGEGAPGQTDYAGGDTVAHRQPQPTDPAWSSSAVDRALGLLSLPSEVEVSQPPESEAPIPSATQGRPNPRLESSSGNVLGTVTSDIIPPLTDISRVPSRPASPTTLPTPARPRATEPYDEPIKSDTAASAKQVPLPTTDGDFAPAVEFSCNICFDTAASPVLTVCGHLYCWPCLHQWLESQAQNPLCPVCKAGCDRDKVIPVYGRGKERKDPRLEDTSLPNRPAGQRPEPRYASFRGGGGAAGPGMVNNPFAAVWQSGLFSGPGFHNVHFGVTHPVALSAGLGFGLFPSLFGMQFSVPSSTDTSAPSSSQATNGSTNGPATPQQPPPSSVDEMRAQQAFVSRLFLMVGLLTIMSILLY</sequence>
<dbReference type="InterPro" id="IPR045103">
    <property type="entry name" value="RNF5/RNF185-like"/>
</dbReference>
<dbReference type="InterPro" id="IPR018957">
    <property type="entry name" value="Znf_C3HC4_RING-type"/>
</dbReference>
<feature type="domain" description="RING-type" evidence="14">
    <location>
        <begin position="165"/>
        <end position="206"/>
    </location>
</feature>
<feature type="region of interest" description="Disordered" evidence="12">
    <location>
        <begin position="313"/>
        <end position="346"/>
    </location>
</feature>
<evidence type="ECO:0000256" key="13">
    <source>
        <dbReference type="SAM" id="Phobius"/>
    </source>
</evidence>
<dbReference type="OrthoDB" id="6270329at2759"/>
<proteinExistence type="predicted"/>
<dbReference type="GO" id="GO:0061630">
    <property type="term" value="F:ubiquitin protein ligase activity"/>
    <property type="evidence" value="ECO:0007669"/>
    <property type="project" value="UniProtKB-EC"/>
</dbReference>
<feature type="compositionally biased region" description="Low complexity" evidence="12">
    <location>
        <begin position="57"/>
        <end position="73"/>
    </location>
</feature>
<comment type="caution">
    <text evidence="15">The sequence shown here is derived from an EMBL/GenBank/DDBJ whole genome shotgun (WGS) entry which is preliminary data.</text>
</comment>
<keyword evidence="9" id="KW-0862">Zinc</keyword>
<evidence type="ECO:0000256" key="8">
    <source>
        <dbReference type="ARBA" id="ARBA00022786"/>
    </source>
</evidence>
<dbReference type="InterPro" id="IPR001841">
    <property type="entry name" value="Znf_RING"/>
</dbReference>
<dbReference type="GO" id="GO:0008270">
    <property type="term" value="F:zinc ion binding"/>
    <property type="evidence" value="ECO:0007669"/>
    <property type="project" value="UniProtKB-KW"/>
</dbReference>
<keyword evidence="16" id="KW-1185">Reference proteome</keyword>
<name>A0A9W8BA19_9FUNG</name>
<feature type="compositionally biased region" description="Basic and acidic residues" evidence="12">
    <location>
        <begin position="128"/>
        <end position="138"/>
    </location>
</feature>
<evidence type="ECO:0000313" key="16">
    <source>
        <dbReference type="Proteomes" id="UP001151582"/>
    </source>
</evidence>
<gene>
    <name evidence="15" type="ORF">H4R34_002128</name>
</gene>
<keyword evidence="6" id="KW-0479">Metal-binding</keyword>
<dbReference type="EMBL" id="JANBQB010000131">
    <property type="protein sequence ID" value="KAJ1981291.1"/>
    <property type="molecule type" value="Genomic_DNA"/>
</dbReference>
<dbReference type="Pfam" id="PF00097">
    <property type="entry name" value="zf-C3HC4"/>
    <property type="match status" value="1"/>
</dbReference>
<accession>A0A9W8BA19</accession>
<evidence type="ECO:0000256" key="7">
    <source>
        <dbReference type="ARBA" id="ARBA00022771"/>
    </source>
</evidence>
<dbReference type="PROSITE" id="PS00518">
    <property type="entry name" value="ZF_RING_1"/>
    <property type="match status" value="1"/>
</dbReference>
<keyword evidence="7 11" id="KW-0863">Zinc-finger</keyword>
<keyword evidence="13" id="KW-0812">Transmembrane</keyword>
<feature type="compositionally biased region" description="Polar residues" evidence="12">
    <location>
        <begin position="76"/>
        <end position="99"/>
    </location>
</feature>
<feature type="compositionally biased region" description="Low complexity" evidence="12">
    <location>
        <begin position="112"/>
        <end position="127"/>
    </location>
</feature>
<evidence type="ECO:0000256" key="1">
    <source>
        <dbReference type="ARBA" id="ARBA00000900"/>
    </source>
</evidence>
<dbReference type="Proteomes" id="UP001151582">
    <property type="component" value="Unassembled WGS sequence"/>
</dbReference>